<keyword evidence="1" id="KW-1133">Transmembrane helix</keyword>
<comment type="caution">
    <text evidence="2">The sequence shown here is derived from an EMBL/GenBank/DDBJ whole genome shotgun (WGS) entry which is preliminary data.</text>
</comment>
<name>A0A699L016_TANCI</name>
<feature type="transmembrane region" description="Helical" evidence="1">
    <location>
        <begin position="83"/>
        <end position="102"/>
    </location>
</feature>
<organism evidence="2">
    <name type="scientific">Tanacetum cinerariifolium</name>
    <name type="common">Dalmatian daisy</name>
    <name type="synonym">Chrysanthemum cinerariifolium</name>
    <dbReference type="NCBI Taxonomy" id="118510"/>
    <lineage>
        <taxon>Eukaryota</taxon>
        <taxon>Viridiplantae</taxon>
        <taxon>Streptophyta</taxon>
        <taxon>Embryophyta</taxon>
        <taxon>Tracheophyta</taxon>
        <taxon>Spermatophyta</taxon>
        <taxon>Magnoliopsida</taxon>
        <taxon>eudicotyledons</taxon>
        <taxon>Gunneridae</taxon>
        <taxon>Pentapetalae</taxon>
        <taxon>asterids</taxon>
        <taxon>campanulids</taxon>
        <taxon>Asterales</taxon>
        <taxon>Asteraceae</taxon>
        <taxon>Asteroideae</taxon>
        <taxon>Anthemideae</taxon>
        <taxon>Anthemidinae</taxon>
        <taxon>Tanacetum</taxon>
    </lineage>
</organism>
<dbReference type="EMBL" id="BKCJ010558584">
    <property type="protein sequence ID" value="GFB13032.1"/>
    <property type="molecule type" value="Genomic_DNA"/>
</dbReference>
<keyword evidence="1" id="KW-0472">Membrane</keyword>
<accession>A0A699L016</accession>
<protein>
    <submittedName>
        <fullName evidence="2">Tetraspanin-18-like isoform X1</fullName>
    </submittedName>
</protein>
<evidence type="ECO:0000313" key="2">
    <source>
        <dbReference type="EMBL" id="GFB13032.1"/>
    </source>
</evidence>
<dbReference type="AlphaFoldDB" id="A0A699L016"/>
<reference evidence="2" key="1">
    <citation type="journal article" date="2019" name="Sci. Rep.">
        <title>Draft genome of Tanacetum cinerariifolium, the natural source of mosquito coil.</title>
        <authorList>
            <person name="Yamashiro T."/>
            <person name="Shiraishi A."/>
            <person name="Satake H."/>
            <person name="Nakayama K."/>
        </authorList>
    </citation>
    <scope>NUCLEOTIDE SEQUENCE</scope>
</reference>
<feature type="non-terminal residue" evidence="2">
    <location>
        <position position="1"/>
    </location>
</feature>
<feature type="transmembrane region" description="Helical" evidence="1">
    <location>
        <begin position="114"/>
        <end position="137"/>
    </location>
</feature>
<sequence>TFIGISIILYSVYMLNQWEKHLPVPPSPPAPSPPSDFAPSPSPDSFDSLFSDQVIRFKFGDDDMVSGGYDGIKLESNSIPAPWFIYAFMGLGVILCCISCIGHIAAEAIHGCCLCFYTILKIVLILLELSLVAFIALDHRWAKDLPDDPTGQLDSIREFIEDNLDICKWVGIVII</sequence>
<proteinExistence type="predicted"/>
<feature type="non-terminal residue" evidence="2">
    <location>
        <position position="175"/>
    </location>
</feature>
<evidence type="ECO:0000256" key="1">
    <source>
        <dbReference type="SAM" id="Phobius"/>
    </source>
</evidence>
<keyword evidence="1" id="KW-0812">Transmembrane</keyword>
<gene>
    <name evidence="2" type="ORF">Tci_685003</name>
</gene>